<evidence type="ECO:0008006" key="5">
    <source>
        <dbReference type="Google" id="ProtNLM"/>
    </source>
</evidence>
<dbReference type="Pfam" id="PF01814">
    <property type="entry name" value="Hemerythrin"/>
    <property type="match status" value="1"/>
</dbReference>
<reference evidence="3 4" key="1">
    <citation type="submission" date="2016-10" db="EMBL/GenBank/DDBJ databases">
        <authorList>
            <person name="de Groot N.N."/>
        </authorList>
    </citation>
    <scope>NUCLEOTIDE SEQUENCE [LARGE SCALE GENOMIC DNA]</scope>
    <source>
        <strain evidence="3 4">IBRC-M 10780</strain>
    </source>
</reference>
<accession>A0A1I0ERA0</accession>
<organism evidence="3 4">
    <name type="scientific">Oceanobacillus limi</name>
    <dbReference type="NCBI Taxonomy" id="930131"/>
    <lineage>
        <taxon>Bacteria</taxon>
        <taxon>Bacillati</taxon>
        <taxon>Bacillota</taxon>
        <taxon>Bacilli</taxon>
        <taxon>Bacillales</taxon>
        <taxon>Bacillaceae</taxon>
        <taxon>Oceanobacillus</taxon>
    </lineage>
</organism>
<dbReference type="Pfam" id="PF13596">
    <property type="entry name" value="PAS_10"/>
    <property type="match status" value="1"/>
</dbReference>
<dbReference type="Proteomes" id="UP000198618">
    <property type="component" value="Unassembled WGS sequence"/>
</dbReference>
<keyword evidence="4" id="KW-1185">Reference proteome</keyword>
<dbReference type="PANTHER" id="PTHR39966:SF3">
    <property type="entry name" value="DUF438 DOMAIN-CONTAINING PROTEIN"/>
    <property type="match status" value="1"/>
</dbReference>
<proteinExistence type="predicted"/>
<dbReference type="InterPro" id="IPR007380">
    <property type="entry name" value="DUF438"/>
</dbReference>
<dbReference type="STRING" id="930131.SAMN05216389_11268"/>
<name>A0A1I0ERA0_9BACI</name>
<gene>
    <name evidence="3" type="ORF">SAMN05216389_11268</name>
</gene>
<sequence length="403" mass="47451">MVQAHLDMRRINRIKDILLQLQNGDSVQNVQEDFDQHVNNMNTKDILLILQEIKNSDNGITMKEIKDFFDIYHSLYGHSIQDIHVPNSQHPGHPLQIFNEENQMFESILTRLNILIKAIENDPQHPIEQLQDKMNQLGKFYSHYNRKEKLFFPLLERHRIYSLSRTMWADDDRIRTLYKGAKRMMEKMPEIDFQYIKQAYNDLESACRDMILQEELFLLPIATSIFKEADWVAIAKESKAFGYAVNDPEADWFPEDMEKETETPNTEHLRFGGGYLTVKEANHILNNLPLEITFVDKNGIFKYFNEIVESSEMMFIRTPASIGRNVAMCHPPKSLKKVMQLIHDLQAKKRSSETMWFKKKDQYVHVTYKGLFDDNGAYLGILEYVQDIQPFLDLPREVKKELK</sequence>
<feature type="domain" description="DUF438" evidence="2">
    <location>
        <begin position="14"/>
        <end position="81"/>
    </location>
</feature>
<protein>
    <recommendedName>
        <fullName evidence="5">Hemerythrin-like domain-containing protein</fullName>
    </recommendedName>
</protein>
<dbReference type="EMBL" id="FOHE01000012">
    <property type="protein sequence ID" value="SET48059.1"/>
    <property type="molecule type" value="Genomic_DNA"/>
</dbReference>
<feature type="domain" description="Hemerythrin-like" evidence="1">
    <location>
        <begin position="94"/>
        <end position="221"/>
    </location>
</feature>
<evidence type="ECO:0000259" key="2">
    <source>
        <dbReference type="Pfam" id="PF04282"/>
    </source>
</evidence>
<dbReference type="InterPro" id="IPR035965">
    <property type="entry name" value="PAS-like_dom_sf"/>
</dbReference>
<dbReference type="OrthoDB" id="9769774at2"/>
<dbReference type="GO" id="GO:0005886">
    <property type="term" value="C:plasma membrane"/>
    <property type="evidence" value="ECO:0007669"/>
    <property type="project" value="TreeGrafter"/>
</dbReference>
<dbReference type="InterPro" id="IPR012312">
    <property type="entry name" value="Hemerythrin-like"/>
</dbReference>
<dbReference type="Gene3D" id="3.30.450.20">
    <property type="entry name" value="PAS domain"/>
    <property type="match status" value="1"/>
</dbReference>
<evidence type="ECO:0000313" key="4">
    <source>
        <dbReference type="Proteomes" id="UP000198618"/>
    </source>
</evidence>
<dbReference type="AlphaFoldDB" id="A0A1I0ERA0"/>
<dbReference type="PANTHER" id="PTHR39966">
    <property type="entry name" value="BLL2471 PROTEIN-RELATED"/>
    <property type="match status" value="1"/>
</dbReference>
<dbReference type="Pfam" id="PF04282">
    <property type="entry name" value="DUF438"/>
    <property type="match status" value="1"/>
</dbReference>
<evidence type="ECO:0000259" key="1">
    <source>
        <dbReference type="Pfam" id="PF01814"/>
    </source>
</evidence>
<evidence type="ECO:0000313" key="3">
    <source>
        <dbReference type="EMBL" id="SET48059.1"/>
    </source>
</evidence>
<dbReference type="Gene3D" id="1.20.120.520">
    <property type="entry name" value="nmb1532 protein domain like"/>
    <property type="match status" value="1"/>
</dbReference>
<dbReference type="SUPFAM" id="SSF55785">
    <property type="entry name" value="PYP-like sensor domain (PAS domain)"/>
    <property type="match status" value="1"/>
</dbReference>